<dbReference type="OrthoDB" id="7626281at2"/>
<keyword evidence="7" id="KW-0630">Potassium</keyword>
<keyword evidence="5 13" id="KW-0812">Transmembrane</keyword>
<keyword evidence="6" id="KW-0631">Potassium channel</keyword>
<name>A0A1T5GNU0_9FLAO</name>
<sequence length="189" mass="21413">MTTGRLEAFSDGVIAIIITIMVLSLQIPTTPDWSGIRALAPKFVSYILSFIYVGIYWNNHHHLIFNTNKVNGNIMWSNLAFLFTLSLMPFSTAWMGEHQFKMNTTILYGIVLMSNAVTYGILSYFIAKNEGKNSEFVKAIGGGTKEKLSIAIYLLGITVSFFEPYIALVFYYIVALMWIIPDKRLTEKE</sequence>
<comment type="catalytic activity">
    <reaction evidence="12">
        <text>K(+)(in) = K(+)(out)</text>
        <dbReference type="Rhea" id="RHEA:29463"/>
        <dbReference type="ChEBI" id="CHEBI:29103"/>
    </reaction>
</comment>
<accession>A0A1T5GNU0</accession>
<dbReference type="InterPro" id="IPR010617">
    <property type="entry name" value="TMEM175-like"/>
</dbReference>
<keyword evidence="4" id="KW-0633">Potassium transport</keyword>
<dbReference type="Proteomes" id="UP000191112">
    <property type="component" value="Unassembled WGS sequence"/>
</dbReference>
<evidence type="ECO:0000256" key="9">
    <source>
        <dbReference type="ARBA" id="ARBA00023065"/>
    </source>
</evidence>
<evidence type="ECO:0000256" key="6">
    <source>
        <dbReference type="ARBA" id="ARBA00022826"/>
    </source>
</evidence>
<keyword evidence="3" id="KW-0813">Transport</keyword>
<reference evidence="14 15" key="1">
    <citation type="submission" date="2017-02" db="EMBL/GenBank/DDBJ databases">
        <authorList>
            <person name="Peterson S.W."/>
        </authorList>
    </citation>
    <scope>NUCLEOTIDE SEQUENCE [LARGE SCALE GENOMIC DNA]</scope>
    <source>
        <strain evidence="14 15">DSM 22323</strain>
    </source>
</reference>
<dbReference type="PANTHER" id="PTHR31462:SF5">
    <property type="entry name" value="ENDOSOMAL_LYSOSOMAL PROTON CHANNEL TMEM175"/>
    <property type="match status" value="1"/>
</dbReference>
<evidence type="ECO:0000256" key="10">
    <source>
        <dbReference type="ARBA" id="ARBA00023136"/>
    </source>
</evidence>
<evidence type="ECO:0000256" key="5">
    <source>
        <dbReference type="ARBA" id="ARBA00022692"/>
    </source>
</evidence>
<evidence type="ECO:0000256" key="13">
    <source>
        <dbReference type="SAM" id="Phobius"/>
    </source>
</evidence>
<dbReference type="Pfam" id="PF06736">
    <property type="entry name" value="TMEM175"/>
    <property type="match status" value="1"/>
</dbReference>
<keyword evidence="10 13" id="KW-0472">Membrane</keyword>
<keyword evidence="9" id="KW-0406">Ion transport</keyword>
<feature type="transmembrane region" description="Helical" evidence="13">
    <location>
        <begin position="106"/>
        <end position="127"/>
    </location>
</feature>
<keyword evidence="8 13" id="KW-1133">Transmembrane helix</keyword>
<dbReference type="GO" id="GO:0016020">
    <property type="term" value="C:membrane"/>
    <property type="evidence" value="ECO:0007669"/>
    <property type="project" value="UniProtKB-SubCell"/>
</dbReference>
<evidence type="ECO:0000256" key="3">
    <source>
        <dbReference type="ARBA" id="ARBA00022448"/>
    </source>
</evidence>
<comment type="similarity">
    <text evidence="2">Belongs to the TMEM175 family.</text>
</comment>
<dbReference type="GO" id="GO:0005267">
    <property type="term" value="F:potassium channel activity"/>
    <property type="evidence" value="ECO:0007669"/>
    <property type="project" value="UniProtKB-KW"/>
</dbReference>
<feature type="transmembrane region" description="Helical" evidence="13">
    <location>
        <begin position="150"/>
        <end position="180"/>
    </location>
</feature>
<evidence type="ECO:0000256" key="2">
    <source>
        <dbReference type="ARBA" id="ARBA00006920"/>
    </source>
</evidence>
<protein>
    <submittedName>
        <fullName evidence="14">Uncharacterized membrane protein</fullName>
    </submittedName>
</protein>
<evidence type="ECO:0000256" key="12">
    <source>
        <dbReference type="ARBA" id="ARBA00034430"/>
    </source>
</evidence>
<organism evidence="14 15">
    <name type="scientific">Soonwooa buanensis</name>
    <dbReference type="NCBI Taxonomy" id="619805"/>
    <lineage>
        <taxon>Bacteria</taxon>
        <taxon>Pseudomonadati</taxon>
        <taxon>Bacteroidota</taxon>
        <taxon>Flavobacteriia</taxon>
        <taxon>Flavobacteriales</taxon>
        <taxon>Weeksellaceae</taxon>
        <taxon>Chryseobacterium group</taxon>
        <taxon>Soonwooa</taxon>
    </lineage>
</organism>
<dbReference type="GO" id="GO:0015252">
    <property type="term" value="F:proton channel activity"/>
    <property type="evidence" value="ECO:0007669"/>
    <property type="project" value="InterPro"/>
</dbReference>
<keyword evidence="11" id="KW-0407">Ion channel</keyword>
<proteinExistence type="inferred from homology"/>
<gene>
    <name evidence="14" type="ORF">SAMN05660477_03008</name>
</gene>
<evidence type="ECO:0000256" key="8">
    <source>
        <dbReference type="ARBA" id="ARBA00022989"/>
    </source>
</evidence>
<dbReference type="PANTHER" id="PTHR31462">
    <property type="entry name" value="ENDOSOMAL/LYSOSOMAL POTASSIUM CHANNEL TMEM175"/>
    <property type="match status" value="1"/>
</dbReference>
<feature type="transmembrane region" description="Helical" evidence="13">
    <location>
        <begin position="77"/>
        <end position="94"/>
    </location>
</feature>
<dbReference type="EMBL" id="FUYZ01000014">
    <property type="protein sequence ID" value="SKC10086.1"/>
    <property type="molecule type" value="Genomic_DNA"/>
</dbReference>
<feature type="transmembrane region" description="Helical" evidence="13">
    <location>
        <begin position="6"/>
        <end position="27"/>
    </location>
</feature>
<evidence type="ECO:0000256" key="4">
    <source>
        <dbReference type="ARBA" id="ARBA00022538"/>
    </source>
</evidence>
<comment type="subcellular location">
    <subcellularLocation>
        <location evidence="1">Membrane</location>
        <topology evidence="1">Multi-pass membrane protein</topology>
    </subcellularLocation>
</comment>
<keyword evidence="15" id="KW-1185">Reference proteome</keyword>
<evidence type="ECO:0000256" key="11">
    <source>
        <dbReference type="ARBA" id="ARBA00023303"/>
    </source>
</evidence>
<feature type="transmembrane region" description="Helical" evidence="13">
    <location>
        <begin position="39"/>
        <end position="57"/>
    </location>
</feature>
<evidence type="ECO:0000256" key="7">
    <source>
        <dbReference type="ARBA" id="ARBA00022958"/>
    </source>
</evidence>
<dbReference type="AlphaFoldDB" id="A0A1T5GNU0"/>
<evidence type="ECO:0000313" key="15">
    <source>
        <dbReference type="Proteomes" id="UP000191112"/>
    </source>
</evidence>
<evidence type="ECO:0000256" key="1">
    <source>
        <dbReference type="ARBA" id="ARBA00004141"/>
    </source>
</evidence>
<dbReference type="RefSeq" id="WP_079668222.1">
    <property type="nucleotide sequence ID" value="NZ_FUYZ01000014.1"/>
</dbReference>
<evidence type="ECO:0000313" key="14">
    <source>
        <dbReference type="EMBL" id="SKC10086.1"/>
    </source>
</evidence>